<feature type="coiled-coil region" evidence="1">
    <location>
        <begin position="18"/>
        <end position="45"/>
    </location>
</feature>
<evidence type="ECO:0000313" key="4">
    <source>
        <dbReference type="Proteomes" id="UP000807025"/>
    </source>
</evidence>
<evidence type="ECO:0000256" key="1">
    <source>
        <dbReference type="SAM" id="Coils"/>
    </source>
</evidence>
<keyword evidence="4" id="KW-1185">Reference proteome</keyword>
<dbReference type="InterPro" id="IPR036047">
    <property type="entry name" value="F-box-like_dom_sf"/>
</dbReference>
<name>A0A9P5ZNY5_PLEER</name>
<dbReference type="OrthoDB" id="3365698at2759"/>
<sequence length="476" mass="53131">MAHREQAPLSCFSNLLSKEQVDMKIQSLRLRIAQINDEIRSLEEYRNNRYLPVSKLPPEVLWTIFESIAMTIGDDLEPYSDLLSATQVCRLWRQVALDSPSIWGFMYCSVTPRLVDLFLDRSKSAPLHVICTSSGDNVPVNMLNILDHLHRLKEINLINCKDDWFSRIISQGAPQLESLSLSTSGRIVRFHPLADGFPVLQHLELIDFVYTSALASLTALRSLTINAGRRGHKSQLPSCIEFLAILTSLPNLSNLALIDAFTPLEGLLPSSSVRLNHLTRVSIRDDDIRNFGLMGCIAAPQLKAIDLHHSGEASAESATPVVAAIFDKFPTFATSCSELWLCVGRFSFARVKLWDGCSTNESANRAPFFEMVIHGTGDPKAEESLLTLFPPTTSPATLHFPSSIQVATDDAQYAPLQHILRQLTQVTEVRTISSKGLTNLLHDTHPISLPSLKNVFLETRFNNTDRTWLSKFAEQL</sequence>
<evidence type="ECO:0000259" key="2">
    <source>
        <dbReference type="Pfam" id="PF12937"/>
    </source>
</evidence>
<dbReference type="InterPro" id="IPR001810">
    <property type="entry name" value="F-box_dom"/>
</dbReference>
<comment type="caution">
    <text evidence="3">The sequence shown here is derived from an EMBL/GenBank/DDBJ whole genome shotgun (WGS) entry which is preliminary data.</text>
</comment>
<dbReference type="SUPFAM" id="SSF81383">
    <property type="entry name" value="F-box domain"/>
    <property type="match status" value="1"/>
</dbReference>
<keyword evidence="1" id="KW-0175">Coiled coil</keyword>
<protein>
    <recommendedName>
        <fullName evidence="2">F-box domain-containing protein</fullName>
    </recommendedName>
</protein>
<dbReference type="SUPFAM" id="SSF52047">
    <property type="entry name" value="RNI-like"/>
    <property type="match status" value="1"/>
</dbReference>
<reference evidence="3" key="1">
    <citation type="submission" date="2020-11" db="EMBL/GenBank/DDBJ databases">
        <authorList>
            <consortium name="DOE Joint Genome Institute"/>
            <person name="Ahrendt S."/>
            <person name="Riley R."/>
            <person name="Andreopoulos W."/>
            <person name="Labutti K."/>
            <person name="Pangilinan J."/>
            <person name="Ruiz-Duenas F.J."/>
            <person name="Barrasa J.M."/>
            <person name="Sanchez-Garcia M."/>
            <person name="Camarero S."/>
            <person name="Miyauchi S."/>
            <person name="Serrano A."/>
            <person name="Linde D."/>
            <person name="Babiker R."/>
            <person name="Drula E."/>
            <person name="Ayuso-Fernandez I."/>
            <person name="Pacheco R."/>
            <person name="Padilla G."/>
            <person name="Ferreira P."/>
            <person name="Barriuso J."/>
            <person name="Kellner H."/>
            <person name="Castanera R."/>
            <person name="Alfaro M."/>
            <person name="Ramirez L."/>
            <person name="Pisabarro A.G."/>
            <person name="Kuo A."/>
            <person name="Tritt A."/>
            <person name="Lipzen A."/>
            <person name="He G."/>
            <person name="Yan M."/>
            <person name="Ng V."/>
            <person name="Cullen D."/>
            <person name="Martin F."/>
            <person name="Rosso M.-N."/>
            <person name="Henrissat B."/>
            <person name="Hibbett D."/>
            <person name="Martinez A.T."/>
            <person name="Grigoriev I.V."/>
        </authorList>
    </citation>
    <scope>NUCLEOTIDE SEQUENCE</scope>
    <source>
        <strain evidence="3">ATCC 90797</strain>
    </source>
</reference>
<dbReference type="PANTHER" id="PTHR38926">
    <property type="entry name" value="F-BOX DOMAIN CONTAINING PROTEIN, EXPRESSED"/>
    <property type="match status" value="1"/>
</dbReference>
<accession>A0A9P5ZNY5</accession>
<proteinExistence type="predicted"/>
<dbReference type="InterPro" id="IPR032675">
    <property type="entry name" value="LRR_dom_sf"/>
</dbReference>
<feature type="domain" description="F-box" evidence="2">
    <location>
        <begin position="54"/>
        <end position="108"/>
    </location>
</feature>
<dbReference type="Gene3D" id="3.80.10.10">
    <property type="entry name" value="Ribonuclease Inhibitor"/>
    <property type="match status" value="1"/>
</dbReference>
<dbReference type="EMBL" id="MU154631">
    <property type="protein sequence ID" value="KAF9490880.1"/>
    <property type="molecule type" value="Genomic_DNA"/>
</dbReference>
<dbReference type="PANTHER" id="PTHR38926:SF5">
    <property type="entry name" value="F-BOX AND LEUCINE-RICH REPEAT PROTEIN 6"/>
    <property type="match status" value="1"/>
</dbReference>
<evidence type="ECO:0000313" key="3">
    <source>
        <dbReference type="EMBL" id="KAF9490880.1"/>
    </source>
</evidence>
<dbReference type="Gene3D" id="1.20.1280.50">
    <property type="match status" value="1"/>
</dbReference>
<organism evidence="3 4">
    <name type="scientific">Pleurotus eryngii</name>
    <name type="common">Boletus of the steppes</name>
    <dbReference type="NCBI Taxonomy" id="5323"/>
    <lineage>
        <taxon>Eukaryota</taxon>
        <taxon>Fungi</taxon>
        <taxon>Dikarya</taxon>
        <taxon>Basidiomycota</taxon>
        <taxon>Agaricomycotina</taxon>
        <taxon>Agaricomycetes</taxon>
        <taxon>Agaricomycetidae</taxon>
        <taxon>Agaricales</taxon>
        <taxon>Pleurotineae</taxon>
        <taxon>Pleurotaceae</taxon>
        <taxon>Pleurotus</taxon>
    </lineage>
</organism>
<gene>
    <name evidence="3" type="ORF">BDN71DRAFT_1592622</name>
</gene>
<dbReference type="Pfam" id="PF12937">
    <property type="entry name" value="F-box-like"/>
    <property type="match status" value="1"/>
</dbReference>
<dbReference type="AlphaFoldDB" id="A0A9P5ZNY5"/>
<dbReference type="Proteomes" id="UP000807025">
    <property type="component" value="Unassembled WGS sequence"/>
</dbReference>